<evidence type="ECO:0000256" key="1">
    <source>
        <dbReference type="SAM" id="SignalP"/>
    </source>
</evidence>
<dbReference type="EMBL" id="LKCW01000221">
    <property type="protein sequence ID" value="KPM36029.1"/>
    <property type="molecule type" value="Genomic_DNA"/>
</dbReference>
<accession>A0A0P7ATB8</accession>
<evidence type="ECO:0000313" key="2">
    <source>
        <dbReference type="EMBL" id="KPM36029.1"/>
    </source>
</evidence>
<keyword evidence="3" id="KW-1185">Reference proteome</keyword>
<reference evidence="2 3" key="1">
    <citation type="submission" date="2015-09" db="EMBL/GenBank/DDBJ databases">
        <title>Draft genome of a European isolate of the apple canker pathogen Neonectria ditissima.</title>
        <authorList>
            <person name="Gomez-Cortecero A."/>
            <person name="Harrison R.J."/>
            <person name="Armitage A.D."/>
        </authorList>
    </citation>
    <scope>NUCLEOTIDE SEQUENCE [LARGE SCALE GENOMIC DNA]</scope>
    <source>
        <strain evidence="2 3">R09/05</strain>
    </source>
</reference>
<keyword evidence="1" id="KW-0732">Signal</keyword>
<comment type="caution">
    <text evidence="2">The sequence shown here is derived from an EMBL/GenBank/DDBJ whole genome shotgun (WGS) entry which is preliminary data.</text>
</comment>
<proteinExistence type="predicted"/>
<feature type="chain" id="PRO_5006135051" evidence="1">
    <location>
        <begin position="18"/>
        <end position="78"/>
    </location>
</feature>
<organism evidence="2 3">
    <name type="scientific">Neonectria ditissima</name>
    <dbReference type="NCBI Taxonomy" id="78410"/>
    <lineage>
        <taxon>Eukaryota</taxon>
        <taxon>Fungi</taxon>
        <taxon>Dikarya</taxon>
        <taxon>Ascomycota</taxon>
        <taxon>Pezizomycotina</taxon>
        <taxon>Sordariomycetes</taxon>
        <taxon>Hypocreomycetidae</taxon>
        <taxon>Hypocreales</taxon>
        <taxon>Nectriaceae</taxon>
        <taxon>Neonectria</taxon>
    </lineage>
</organism>
<sequence>MEVQTLLVATCAAATWAAAPDDEMNPAKICGRLGVMKVDPEDLPGGVKMEDVRMCAGHPLGAENFWGYGDYLPAWLPF</sequence>
<feature type="signal peptide" evidence="1">
    <location>
        <begin position="1"/>
        <end position="17"/>
    </location>
</feature>
<name>A0A0P7ATB8_9HYPO</name>
<gene>
    <name evidence="2" type="ORF">AK830_g10537</name>
</gene>
<dbReference type="Proteomes" id="UP000050424">
    <property type="component" value="Unassembled WGS sequence"/>
</dbReference>
<evidence type="ECO:0000313" key="3">
    <source>
        <dbReference type="Proteomes" id="UP000050424"/>
    </source>
</evidence>
<dbReference type="OrthoDB" id="3660930at2759"/>
<dbReference type="AlphaFoldDB" id="A0A0P7ATB8"/>
<protein>
    <submittedName>
        <fullName evidence="2">Uncharacterized protein</fullName>
    </submittedName>
</protein>